<proteinExistence type="predicted"/>
<gene>
    <name evidence="1" type="ORF">M408DRAFT_327861</name>
</gene>
<dbReference type="Proteomes" id="UP000054097">
    <property type="component" value="Unassembled WGS sequence"/>
</dbReference>
<dbReference type="AlphaFoldDB" id="A0A0C3BFK9"/>
<reference evidence="2" key="2">
    <citation type="submission" date="2015-01" db="EMBL/GenBank/DDBJ databases">
        <title>Evolutionary Origins and Diversification of the Mycorrhizal Mutualists.</title>
        <authorList>
            <consortium name="DOE Joint Genome Institute"/>
            <consortium name="Mycorrhizal Genomics Consortium"/>
            <person name="Kohler A."/>
            <person name="Kuo A."/>
            <person name="Nagy L.G."/>
            <person name="Floudas D."/>
            <person name="Copeland A."/>
            <person name="Barry K.W."/>
            <person name="Cichocki N."/>
            <person name="Veneault-Fourrey C."/>
            <person name="LaButti K."/>
            <person name="Lindquist E.A."/>
            <person name="Lipzen A."/>
            <person name="Lundell T."/>
            <person name="Morin E."/>
            <person name="Murat C."/>
            <person name="Riley R."/>
            <person name="Ohm R."/>
            <person name="Sun H."/>
            <person name="Tunlid A."/>
            <person name="Henrissat B."/>
            <person name="Grigoriev I.V."/>
            <person name="Hibbett D.S."/>
            <person name="Martin F."/>
        </authorList>
    </citation>
    <scope>NUCLEOTIDE SEQUENCE [LARGE SCALE GENOMIC DNA]</scope>
    <source>
        <strain evidence="2">MAFF 305830</strain>
    </source>
</reference>
<keyword evidence="2" id="KW-1185">Reference proteome</keyword>
<dbReference type="HOGENOM" id="CLU_2892248_0_0_1"/>
<accession>A0A0C3BFK9</accession>
<evidence type="ECO:0000313" key="2">
    <source>
        <dbReference type="Proteomes" id="UP000054097"/>
    </source>
</evidence>
<dbReference type="EMBL" id="KN824283">
    <property type="protein sequence ID" value="KIM30949.1"/>
    <property type="molecule type" value="Genomic_DNA"/>
</dbReference>
<reference evidence="1 2" key="1">
    <citation type="submission" date="2014-04" db="EMBL/GenBank/DDBJ databases">
        <authorList>
            <consortium name="DOE Joint Genome Institute"/>
            <person name="Kuo A."/>
            <person name="Zuccaro A."/>
            <person name="Kohler A."/>
            <person name="Nagy L.G."/>
            <person name="Floudas D."/>
            <person name="Copeland A."/>
            <person name="Barry K.W."/>
            <person name="Cichocki N."/>
            <person name="Veneault-Fourrey C."/>
            <person name="LaButti K."/>
            <person name="Lindquist E.A."/>
            <person name="Lipzen A."/>
            <person name="Lundell T."/>
            <person name="Morin E."/>
            <person name="Murat C."/>
            <person name="Sun H."/>
            <person name="Tunlid A."/>
            <person name="Henrissat B."/>
            <person name="Grigoriev I.V."/>
            <person name="Hibbett D.S."/>
            <person name="Martin F."/>
            <person name="Nordberg H.P."/>
            <person name="Cantor M.N."/>
            <person name="Hua S.X."/>
        </authorList>
    </citation>
    <scope>NUCLEOTIDE SEQUENCE [LARGE SCALE GENOMIC DNA]</scope>
    <source>
        <strain evidence="1 2">MAFF 305830</strain>
    </source>
</reference>
<protein>
    <submittedName>
        <fullName evidence="1">Uncharacterized protein</fullName>
    </submittedName>
</protein>
<evidence type="ECO:0000313" key="1">
    <source>
        <dbReference type="EMBL" id="KIM30949.1"/>
    </source>
</evidence>
<sequence>MSLGYSLFRMRHRFGAFCEESLRIQKASHSGSSFLLVMRTENPTLELDRLPWAHARVEPRDSP</sequence>
<name>A0A0C3BFK9_SERVB</name>
<feature type="non-terminal residue" evidence="1">
    <location>
        <position position="63"/>
    </location>
</feature>
<organism evidence="1 2">
    <name type="scientific">Serendipita vermifera MAFF 305830</name>
    <dbReference type="NCBI Taxonomy" id="933852"/>
    <lineage>
        <taxon>Eukaryota</taxon>
        <taxon>Fungi</taxon>
        <taxon>Dikarya</taxon>
        <taxon>Basidiomycota</taxon>
        <taxon>Agaricomycotina</taxon>
        <taxon>Agaricomycetes</taxon>
        <taxon>Sebacinales</taxon>
        <taxon>Serendipitaceae</taxon>
        <taxon>Serendipita</taxon>
    </lineage>
</organism>